<keyword evidence="3" id="KW-0378">Hydrolase</keyword>
<reference evidence="3" key="2">
    <citation type="submission" date="2023-05" db="EMBL/GenBank/DDBJ databases">
        <authorList>
            <consortium name="Lawrence Berkeley National Laboratory"/>
            <person name="Steindorff A."/>
            <person name="Hensen N."/>
            <person name="Bonometti L."/>
            <person name="Westerberg I."/>
            <person name="Brannstrom I.O."/>
            <person name="Guillou S."/>
            <person name="Cros-Aarteil S."/>
            <person name="Calhoun S."/>
            <person name="Haridas S."/>
            <person name="Kuo A."/>
            <person name="Mondo S."/>
            <person name="Pangilinan J."/>
            <person name="Riley R."/>
            <person name="Labutti K."/>
            <person name="Andreopoulos B."/>
            <person name="Lipzen A."/>
            <person name="Chen C."/>
            <person name="Yanf M."/>
            <person name="Daum C."/>
            <person name="Ng V."/>
            <person name="Clum A."/>
            <person name="Ohm R."/>
            <person name="Martin F."/>
            <person name="Silar P."/>
            <person name="Natvig D."/>
            <person name="Lalanne C."/>
            <person name="Gautier V."/>
            <person name="Ament-Velasquez S.L."/>
            <person name="Kruys A."/>
            <person name="Hutchinson M.I."/>
            <person name="Powell A.J."/>
            <person name="Barry K."/>
            <person name="Miller A.N."/>
            <person name="Grigoriev I.V."/>
            <person name="Debuchy R."/>
            <person name="Gladieux P."/>
            <person name="Thoren M.H."/>
            <person name="Johannesson H."/>
        </authorList>
    </citation>
    <scope>NUCLEOTIDE SEQUENCE</scope>
    <source>
        <strain evidence="3">PSN243</strain>
    </source>
</reference>
<dbReference type="GO" id="GO:0016887">
    <property type="term" value="F:ATP hydrolysis activity"/>
    <property type="evidence" value="ECO:0007669"/>
    <property type="project" value="InterPro"/>
</dbReference>
<dbReference type="AlphaFoldDB" id="A0AAV9GQM8"/>
<dbReference type="SMART" id="SM00382">
    <property type="entry name" value="AAA"/>
    <property type="match status" value="1"/>
</dbReference>
<sequence length="698" mass="79912">MARRRRTSQRPGVASSVQTRATRRRQLELAEQKRIKYASVATSSTRDSESDNSDTQTPSSPQPEVSTPSEGFDDCLDHEGEDAELHVYEVREDTRGQKVSLRTGTRSEMSVLRDRSYRACMVLWRHYHQNRELNYVELNIQSPHLKRALREVIHAYPGIILHTTGRVAIREPPMCLFHYRRELQAYLEASSEPTMRNHLKLLLGYMEKTLEREIRHYEDAYEGRGLEASLEHQHLWMGYKPGELLFVVMDGVECVARMSRIIKVVKPVRFQRSEEIDHWKITYDGCLRMSQQVIYPLRFHPEEQRVRMYLSDRGKRYQRLAGVFHRFCDGTAKLFDPHGVKHRIMIDAGEFRRSIRYPAKPPEINSIYMLYMPAWGEYPTFPMPADGLSDEELLICHYEVPGYSLASKTWGAFHIDHIREIDYNINAFSHLVFAEDKKRLIQSLVQRRSSPDHGLGFDDHIKGKGKGLILLLHGPPGVGKTFTAESIADETRRPLLTVSSGQIIGSAQVVENRLIGLLSMATDWDALVLVDEADVFMQERAVEDLERNALVSTFLRILEYFQGTMFLTTNRAETLDSAFHSRIHLSISYPPLSPAALGELWINGTTRACQGIKPEWLSGPLLERLSNSGINGREVKNIISMAHALAQHGRRPMQPSDILCGLDALEEFGTKFNSDFRVGRRRPRDSYDSTCNGSLTNT</sequence>
<feature type="compositionally biased region" description="Polar residues" evidence="1">
    <location>
        <begin position="53"/>
        <end position="69"/>
    </location>
</feature>
<feature type="region of interest" description="Disordered" evidence="1">
    <location>
        <begin position="679"/>
        <end position="698"/>
    </location>
</feature>
<name>A0AAV9GQM8_9PEZI</name>
<dbReference type="PANTHER" id="PTHR46411">
    <property type="entry name" value="FAMILY ATPASE, PUTATIVE-RELATED"/>
    <property type="match status" value="1"/>
</dbReference>
<evidence type="ECO:0000256" key="1">
    <source>
        <dbReference type="SAM" id="MobiDB-lite"/>
    </source>
</evidence>
<dbReference type="GO" id="GO:0005524">
    <property type="term" value="F:ATP binding"/>
    <property type="evidence" value="ECO:0007669"/>
    <property type="project" value="InterPro"/>
</dbReference>
<protein>
    <submittedName>
        <fullName evidence="3">P-loop containing nucleoside triphosphate hydrolase protein</fullName>
    </submittedName>
</protein>
<feature type="region of interest" description="Disordered" evidence="1">
    <location>
        <begin position="1"/>
        <end position="77"/>
    </location>
</feature>
<dbReference type="InterPro" id="IPR027417">
    <property type="entry name" value="P-loop_NTPase"/>
</dbReference>
<proteinExistence type="predicted"/>
<dbReference type="Proteomes" id="UP001321760">
    <property type="component" value="Unassembled WGS sequence"/>
</dbReference>
<dbReference type="PANTHER" id="PTHR46411:SF3">
    <property type="entry name" value="AAA+ ATPASE DOMAIN-CONTAINING PROTEIN"/>
    <property type="match status" value="1"/>
</dbReference>
<feature type="compositionally biased region" description="Polar residues" evidence="1">
    <location>
        <begin position="688"/>
        <end position="698"/>
    </location>
</feature>
<dbReference type="Pfam" id="PF00004">
    <property type="entry name" value="AAA"/>
    <property type="match status" value="1"/>
</dbReference>
<dbReference type="InterPro" id="IPR003959">
    <property type="entry name" value="ATPase_AAA_core"/>
</dbReference>
<evidence type="ECO:0000259" key="2">
    <source>
        <dbReference type="SMART" id="SM00382"/>
    </source>
</evidence>
<dbReference type="InterPro" id="IPR003593">
    <property type="entry name" value="AAA+_ATPase"/>
</dbReference>
<dbReference type="Gene3D" id="3.40.50.300">
    <property type="entry name" value="P-loop containing nucleotide triphosphate hydrolases"/>
    <property type="match status" value="1"/>
</dbReference>
<gene>
    <name evidence="3" type="ORF">QBC34DRAFT_447895</name>
</gene>
<dbReference type="EMBL" id="MU865930">
    <property type="protein sequence ID" value="KAK4450923.1"/>
    <property type="molecule type" value="Genomic_DNA"/>
</dbReference>
<reference evidence="3" key="1">
    <citation type="journal article" date="2023" name="Mol. Phylogenet. Evol.">
        <title>Genome-scale phylogeny and comparative genomics of the fungal order Sordariales.</title>
        <authorList>
            <person name="Hensen N."/>
            <person name="Bonometti L."/>
            <person name="Westerberg I."/>
            <person name="Brannstrom I.O."/>
            <person name="Guillou S."/>
            <person name="Cros-Aarteil S."/>
            <person name="Calhoun S."/>
            <person name="Haridas S."/>
            <person name="Kuo A."/>
            <person name="Mondo S."/>
            <person name="Pangilinan J."/>
            <person name="Riley R."/>
            <person name="LaButti K."/>
            <person name="Andreopoulos B."/>
            <person name="Lipzen A."/>
            <person name="Chen C."/>
            <person name="Yan M."/>
            <person name="Daum C."/>
            <person name="Ng V."/>
            <person name="Clum A."/>
            <person name="Steindorff A."/>
            <person name="Ohm R.A."/>
            <person name="Martin F."/>
            <person name="Silar P."/>
            <person name="Natvig D.O."/>
            <person name="Lalanne C."/>
            <person name="Gautier V."/>
            <person name="Ament-Velasquez S.L."/>
            <person name="Kruys A."/>
            <person name="Hutchinson M.I."/>
            <person name="Powell A.J."/>
            <person name="Barry K."/>
            <person name="Miller A.N."/>
            <person name="Grigoriev I.V."/>
            <person name="Debuchy R."/>
            <person name="Gladieux P."/>
            <person name="Hiltunen Thoren M."/>
            <person name="Johannesson H."/>
        </authorList>
    </citation>
    <scope>NUCLEOTIDE SEQUENCE</scope>
    <source>
        <strain evidence="3">PSN243</strain>
    </source>
</reference>
<dbReference type="CDD" id="cd19481">
    <property type="entry name" value="RecA-like_protease"/>
    <property type="match status" value="1"/>
</dbReference>
<evidence type="ECO:0000313" key="4">
    <source>
        <dbReference type="Proteomes" id="UP001321760"/>
    </source>
</evidence>
<organism evidence="3 4">
    <name type="scientific">Podospora aff. communis PSN243</name>
    <dbReference type="NCBI Taxonomy" id="3040156"/>
    <lineage>
        <taxon>Eukaryota</taxon>
        <taxon>Fungi</taxon>
        <taxon>Dikarya</taxon>
        <taxon>Ascomycota</taxon>
        <taxon>Pezizomycotina</taxon>
        <taxon>Sordariomycetes</taxon>
        <taxon>Sordariomycetidae</taxon>
        <taxon>Sordariales</taxon>
        <taxon>Podosporaceae</taxon>
        <taxon>Podospora</taxon>
    </lineage>
</organism>
<comment type="caution">
    <text evidence="3">The sequence shown here is derived from an EMBL/GenBank/DDBJ whole genome shotgun (WGS) entry which is preliminary data.</text>
</comment>
<keyword evidence="4" id="KW-1185">Reference proteome</keyword>
<evidence type="ECO:0000313" key="3">
    <source>
        <dbReference type="EMBL" id="KAK4450923.1"/>
    </source>
</evidence>
<feature type="domain" description="AAA+ ATPase" evidence="2">
    <location>
        <begin position="466"/>
        <end position="591"/>
    </location>
</feature>
<accession>A0AAV9GQM8</accession>
<dbReference type="SUPFAM" id="SSF52540">
    <property type="entry name" value="P-loop containing nucleoside triphosphate hydrolases"/>
    <property type="match status" value="1"/>
</dbReference>
<feature type="compositionally biased region" description="Basic and acidic residues" evidence="1">
    <location>
        <begin position="25"/>
        <end position="34"/>
    </location>
</feature>